<dbReference type="AlphaFoldDB" id="A0A919ESI6"/>
<feature type="compositionally biased region" description="Basic and acidic residues" evidence="1">
    <location>
        <begin position="79"/>
        <end position="93"/>
    </location>
</feature>
<name>A0A919ESI6_STRFL</name>
<dbReference type="EMBL" id="BNBE01000005">
    <property type="protein sequence ID" value="GHG31689.1"/>
    <property type="molecule type" value="Genomic_DNA"/>
</dbReference>
<reference evidence="3" key="2">
    <citation type="submission" date="2020-09" db="EMBL/GenBank/DDBJ databases">
        <authorList>
            <person name="Sun Q."/>
            <person name="Ohkuma M."/>
        </authorList>
    </citation>
    <scope>NUCLEOTIDE SEQUENCE</scope>
    <source>
        <strain evidence="3">JCM 4122</strain>
    </source>
</reference>
<reference evidence="3" key="1">
    <citation type="journal article" date="2014" name="Int. J. Syst. Evol. Microbiol.">
        <title>Complete genome sequence of Corynebacterium casei LMG S-19264T (=DSM 44701T), isolated from a smear-ripened cheese.</title>
        <authorList>
            <consortium name="US DOE Joint Genome Institute (JGI-PGF)"/>
            <person name="Walter F."/>
            <person name="Albersmeier A."/>
            <person name="Kalinowski J."/>
            <person name="Ruckert C."/>
        </authorList>
    </citation>
    <scope>NUCLEOTIDE SEQUENCE</scope>
    <source>
        <strain evidence="3">JCM 4122</strain>
    </source>
</reference>
<feature type="region of interest" description="Disordered" evidence="1">
    <location>
        <begin position="79"/>
        <end position="101"/>
    </location>
</feature>
<protein>
    <recommendedName>
        <fullName evidence="5">Secreted protein</fullName>
    </recommendedName>
</protein>
<keyword evidence="2" id="KW-0732">Signal</keyword>
<sequence length="101" mass="10819">MHHATPARRILPALLATTLLAGGLLLGQTAAAPAAEAAVSGTCHPEQLRRQAHAERSRAAQLKRLGAREEARRAAARADALDRRARQCERADEIVSPPFGR</sequence>
<proteinExistence type="predicted"/>
<organism evidence="3 4">
    <name type="scientific">Streptomyces filamentosus</name>
    <name type="common">Streptomyces roseosporus</name>
    <dbReference type="NCBI Taxonomy" id="67294"/>
    <lineage>
        <taxon>Bacteria</taxon>
        <taxon>Bacillati</taxon>
        <taxon>Actinomycetota</taxon>
        <taxon>Actinomycetes</taxon>
        <taxon>Kitasatosporales</taxon>
        <taxon>Streptomycetaceae</taxon>
        <taxon>Streptomyces</taxon>
    </lineage>
</organism>
<dbReference type="Proteomes" id="UP000632849">
    <property type="component" value="Unassembled WGS sequence"/>
</dbReference>
<dbReference type="RefSeq" id="WP_150234992.1">
    <property type="nucleotide sequence ID" value="NZ_BNBE01000005.1"/>
</dbReference>
<evidence type="ECO:0008006" key="5">
    <source>
        <dbReference type="Google" id="ProtNLM"/>
    </source>
</evidence>
<keyword evidence="4" id="KW-1185">Reference proteome</keyword>
<comment type="caution">
    <text evidence="3">The sequence shown here is derived from an EMBL/GenBank/DDBJ whole genome shotgun (WGS) entry which is preliminary data.</text>
</comment>
<dbReference type="GeneID" id="95663063"/>
<accession>A0A919ESI6</accession>
<evidence type="ECO:0000256" key="2">
    <source>
        <dbReference type="SAM" id="SignalP"/>
    </source>
</evidence>
<gene>
    <name evidence="3" type="ORF">GCM10017667_81870</name>
</gene>
<evidence type="ECO:0000313" key="3">
    <source>
        <dbReference type="EMBL" id="GHG31689.1"/>
    </source>
</evidence>
<evidence type="ECO:0000256" key="1">
    <source>
        <dbReference type="SAM" id="MobiDB-lite"/>
    </source>
</evidence>
<feature type="signal peptide" evidence="2">
    <location>
        <begin position="1"/>
        <end position="34"/>
    </location>
</feature>
<evidence type="ECO:0000313" key="4">
    <source>
        <dbReference type="Proteomes" id="UP000632849"/>
    </source>
</evidence>
<feature type="chain" id="PRO_5038578808" description="Secreted protein" evidence="2">
    <location>
        <begin position="35"/>
        <end position="101"/>
    </location>
</feature>